<sequence>MSHHNPLATLKYAVEAVPFFDGQNIPITYFIERCEEAKSMLPPEAESQFTKIIRTRIIGEAQNPKIKIGYIPRMKIAHGIYLRDTIVENVSGKAYLNVISTLDKEVEVQVPILRLKPLDELFDNNKLNDIETQDDRTEIANTQVHFTNPNNQERNEVPYCDADLENDEYKNVNNNTLTEKNS</sequence>
<evidence type="ECO:0000313" key="2">
    <source>
        <dbReference type="Proteomes" id="UP000078492"/>
    </source>
</evidence>
<evidence type="ECO:0000313" key="1">
    <source>
        <dbReference type="EMBL" id="KYN20072.1"/>
    </source>
</evidence>
<accession>A0A151J7W5</accession>
<dbReference type="EMBL" id="KQ979636">
    <property type="protein sequence ID" value="KYN20072.1"/>
    <property type="molecule type" value="Genomic_DNA"/>
</dbReference>
<dbReference type="AlphaFoldDB" id="A0A151J7W5"/>
<name>A0A151J7W5_9HYME</name>
<reference evidence="1 2" key="1">
    <citation type="submission" date="2015-09" db="EMBL/GenBank/DDBJ databases">
        <title>Trachymyrmex cornetzi WGS genome.</title>
        <authorList>
            <person name="Nygaard S."/>
            <person name="Hu H."/>
            <person name="Boomsma J."/>
            <person name="Zhang G."/>
        </authorList>
    </citation>
    <scope>NUCLEOTIDE SEQUENCE [LARGE SCALE GENOMIC DNA]</scope>
    <source>
        <strain evidence="1">Tcor2-1</strain>
        <tissue evidence="1">Whole body</tissue>
    </source>
</reference>
<gene>
    <name evidence="1" type="ORF">ALC57_07578</name>
</gene>
<dbReference type="Proteomes" id="UP000078492">
    <property type="component" value="Unassembled WGS sequence"/>
</dbReference>
<keyword evidence="2" id="KW-1185">Reference proteome</keyword>
<proteinExistence type="predicted"/>
<protein>
    <submittedName>
        <fullName evidence="1">Uncharacterized protein</fullName>
    </submittedName>
</protein>
<organism evidence="1 2">
    <name type="scientific">Trachymyrmex cornetzi</name>
    <dbReference type="NCBI Taxonomy" id="471704"/>
    <lineage>
        <taxon>Eukaryota</taxon>
        <taxon>Metazoa</taxon>
        <taxon>Ecdysozoa</taxon>
        <taxon>Arthropoda</taxon>
        <taxon>Hexapoda</taxon>
        <taxon>Insecta</taxon>
        <taxon>Pterygota</taxon>
        <taxon>Neoptera</taxon>
        <taxon>Endopterygota</taxon>
        <taxon>Hymenoptera</taxon>
        <taxon>Apocrita</taxon>
        <taxon>Aculeata</taxon>
        <taxon>Formicoidea</taxon>
        <taxon>Formicidae</taxon>
        <taxon>Myrmicinae</taxon>
        <taxon>Trachymyrmex</taxon>
    </lineage>
</organism>